<evidence type="ECO:0008006" key="4">
    <source>
        <dbReference type="Google" id="ProtNLM"/>
    </source>
</evidence>
<feature type="chain" id="PRO_5012933719" description="Outer membrane protein beta-barrel domain-containing protein" evidence="1">
    <location>
        <begin position="20"/>
        <end position="185"/>
    </location>
</feature>
<evidence type="ECO:0000313" key="3">
    <source>
        <dbReference type="Proteomes" id="UP000190541"/>
    </source>
</evidence>
<dbReference type="EMBL" id="FUYS01000007">
    <property type="protein sequence ID" value="SKB74147.1"/>
    <property type="molecule type" value="Genomic_DNA"/>
</dbReference>
<protein>
    <recommendedName>
        <fullName evidence="4">Outer membrane protein beta-barrel domain-containing protein</fullName>
    </recommendedName>
</protein>
<accession>A0A1T5DQT7</accession>
<keyword evidence="3" id="KW-1185">Reference proteome</keyword>
<sequence length="185" mass="20335">MKAILIGAAAMLAQSLLFAQDKQDPSHRFAIGLLGHYHTENYRLGLSGHFKWLLPTNHASGDRFLFSAKATHTGPADGPFFTAFDNGKYDNISSVYLMVGHRVNLFDKGWRSATTAPISNNAAYLEFNAGGAYNGLHRRFGVALNPVIGYAFNQRFELNFAYQALLVGSGSPSQSYLEAGFGYRF</sequence>
<feature type="signal peptide" evidence="1">
    <location>
        <begin position="1"/>
        <end position="19"/>
    </location>
</feature>
<organism evidence="2 3">
    <name type="scientific">Parapedobacter luteus</name>
    <dbReference type="NCBI Taxonomy" id="623280"/>
    <lineage>
        <taxon>Bacteria</taxon>
        <taxon>Pseudomonadati</taxon>
        <taxon>Bacteroidota</taxon>
        <taxon>Sphingobacteriia</taxon>
        <taxon>Sphingobacteriales</taxon>
        <taxon>Sphingobacteriaceae</taxon>
        <taxon>Parapedobacter</taxon>
    </lineage>
</organism>
<name>A0A1T5DQT7_9SPHI</name>
<evidence type="ECO:0000313" key="2">
    <source>
        <dbReference type="EMBL" id="SKB74147.1"/>
    </source>
</evidence>
<evidence type="ECO:0000256" key="1">
    <source>
        <dbReference type="SAM" id="SignalP"/>
    </source>
</evidence>
<dbReference type="OrthoDB" id="796793at2"/>
<gene>
    <name evidence="2" type="ORF">SAMN05660226_02916</name>
</gene>
<reference evidence="2 3" key="1">
    <citation type="submission" date="2017-02" db="EMBL/GenBank/DDBJ databases">
        <authorList>
            <person name="Peterson S.W."/>
        </authorList>
    </citation>
    <scope>NUCLEOTIDE SEQUENCE [LARGE SCALE GENOMIC DNA]</scope>
    <source>
        <strain evidence="2 3">DSM 22899</strain>
    </source>
</reference>
<dbReference type="Proteomes" id="UP000190541">
    <property type="component" value="Unassembled WGS sequence"/>
</dbReference>
<keyword evidence="1" id="KW-0732">Signal</keyword>
<dbReference type="AlphaFoldDB" id="A0A1T5DQT7"/>
<proteinExistence type="predicted"/>
<dbReference type="RefSeq" id="WP_139378704.1">
    <property type="nucleotide sequence ID" value="NZ_FUYS01000007.1"/>
</dbReference>